<proteinExistence type="predicted"/>
<dbReference type="InterPro" id="IPR025961">
    <property type="entry name" value="Metal_resist"/>
</dbReference>
<feature type="transmembrane region" description="Helical" evidence="1">
    <location>
        <begin position="9"/>
        <end position="30"/>
    </location>
</feature>
<dbReference type="AlphaFoldDB" id="A0A1S2VQP0"/>
<gene>
    <name evidence="2" type="ORF">BLX24_03170</name>
</gene>
<evidence type="ECO:0008006" key="4">
    <source>
        <dbReference type="Google" id="ProtNLM"/>
    </source>
</evidence>
<accession>A0A1S2VQP0</accession>
<dbReference type="EMBL" id="MORL01000001">
    <property type="protein sequence ID" value="OIN61082.1"/>
    <property type="molecule type" value="Genomic_DNA"/>
</dbReference>
<keyword evidence="3" id="KW-1185">Reference proteome</keyword>
<name>A0A1S2VQP0_9BACT</name>
<protein>
    <recommendedName>
        <fullName evidence="4">Periplasmic heavy metal sensor</fullName>
    </recommendedName>
</protein>
<dbReference type="RefSeq" id="WP_071501586.1">
    <property type="nucleotide sequence ID" value="NZ_MORL01000001.1"/>
</dbReference>
<evidence type="ECO:0000313" key="2">
    <source>
        <dbReference type="EMBL" id="OIN61082.1"/>
    </source>
</evidence>
<dbReference type="Gene3D" id="1.20.120.1490">
    <property type="match status" value="1"/>
</dbReference>
<sequence length="169" mass="19478">MNEKSKTRLLTGIIIVLVALNAALLAWLYMGPKHPPRWRGGNRWNSFLADTLKFSPEQRVQFDTLRKQYFRETMPMAKDLKKARQEFYKLLDDTTLTEAQLTEKASVINNRVAGMDVITLLHFRKVAAICTPVQREKLKKILIEMPFVDRGMGRGGGPPFGGWRKHEKH</sequence>
<evidence type="ECO:0000256" key="1">
    <source>
        <dbReference type="SAM" id="Phobius"/>
    </source>
</evidence>
<reference evidence="2 3" key="1">
    <citation type="submission" date="2016-10" db="EMBL/GenBank/DDBJ databases">
        <title>Arsenicibacter rosenii gen. nov., sp. nov., an efficient arsenic-methylating bacterium isolated from an arsenic-contaminated paddy soil.</title>
        <authorList>
            <person name="Huang K."/>
        </authorList>
    </citation>
    <scope>NUCLEOTIDE SEQUENCE [LARGE SCALE GENOMIC DNA]</scope>
    <source>
        <strain evidence="2 3">SM-1</strain>
    </source>
</reference>
<organism evidence="2 3">
    <name type="scientific">Arsenicibacter rosenii</name>
    <dbReference type="NCBI Taxonomy" id="1750698"/>
    <lineage>
        <taxon>Bacteria</taxon>
        <taxon>Pseudomonadati</taxon>
        <taxon>Bacteroidota</taxon>
        <taxon>Cytophagia</taxon>
        <taxon>Cytophagales</taxon>
        <taxon>Spirosomataceae</taxon>
        <taxon>Arsenicibacter</taxon>
    </lineage>
</organism>
<dbReference type="Pfam" id="PF13801">
    <property type="entry name" value="Metal_resist"/>
    <property type="match status" value="1"/>
</dbReference>
<evidence type="ECO:0000313" key="3">
    <source>
        <dbReference type="Proteomes" id="UP000181790"/>
    </source>
</evidence>
<dbReference type="Proteomes" id="UP000181790">
    <property type="component" value="Unassembled WGS sequence"/>
</dbReference>
<keyword evidence="1" id="KW-0472">Membrane</keyword>
<keyword evidence="1" id="KW-1133">Transmembrane helix</keyword>
<comment type="caution">
    <text evidence="2">The sequence shown here is derived from an EMBL/GenBank/DDBJ whole genome shotgun (WGS) entry which is preliminary data.</text>
</comment>
<keyword evidence="1" id="KW-0812">Transmembrane</keyword>